<dbReference type="EMBL" id="ASRX01000074">
    <property type="protein sequence ID" value="EYF01676.1"/>
    <property type="molecule type" value="Genomic_DNA"/>
</dbReference>
<name>A0A017SZF1_9BACT</name>
<proteinExistence type="predicted"/>
<gene>
    <name evidence="1" type="ORF">CAP_7881</name>
</gene>
<sequence>MMLAVALGLACPACTEEVGDDGQTTTAGEDQELVVEVPATGHAYVKLDVPEVVAGGETSTDWDLALSGYDVFTNSGPSGAGDGGAFGPLEPEVFDTGEVPQIPFISADELGGAFLGWYFYDGNTHRLWSRYHVHAIKDGSRLWKVQLLGYYGEIQGAPASALYQVRYAEVLDSGIGPTVSLKDVNAYAGGAGGPVDAPSECVDLGTGTVVSKTPSESASSSDWHLCFRREMVIVNGELGGPRGVGAIDLQSAESDAETLEQLQAKTPESEIARFDAIDYADLADPALQYRGDRVVSAFSDLWLDRSGATPAPAAGTWVVRAADGETRFIVRIDRFEGATEDTPGRVVLRVRREGAAP</sequence>
<reference evidence="1 2" key="1">
    <citation type="submission" date="2013-05" db="EMBL/GenBank/DDBJ databases">
        <title>Genome assembly of Chondromyces apiculatus DSM 436.</title>
        <authorList>
            <person name="Sharma G."/>
            <person name="Khatri I."/>
            <person name="Kaur C."/>
            <person name="Mayilraj S."/>
            <person name="Subramanian S."/>
        </authorList>
    </citation>
    <scope>NUCLEOTIDE SEQUENCE [LARGE SCALE GENOMIC DNA]</scope>
    <source>
        <strain evidence="1 2">DSM 436</strain>
    </source>
</reference>
<dbReference type="Proteomes" id="UP000019678">
    <property type="component" value="Unassembled WGS sequence"/>
</dbReference>
<dbReference type="InterPro" id="IPR025921">
    <property type="entry name" value="HmuY"/>
</dbReference>
<protein>
    <submittedName>
        <fullName evidence="1">Uncharacterized protein</fullName>
    </submittedName>
</protein>
<accession>A0A017SZF1</accession>
<organism evidence="1 2">
    <name type="scientific">Chondromyces apiculatus DSM 436</name>
    <dbReference type="NCBI Taxonomy" id="1192034"/>
    <lineage>
        <taxon>Bacteria</taxon>
        <taxon>Pseudomonadati</taxon>
        <taxon>Myxococcota</taxon>
        <taxon>Polyangia</taxon>
        <taxon>Polyangiales</taxon>
        <taxon>Polyangiaceae</taxon>
        <taxon>Chondromyces</taxon>
    </lineage>
</organism>
<keyword evidence="2" id="KW-1185">Reference proteome</keyword>
<evidence type="ECO:0000313" key="2">
    <source>
        <dbReference type="Proteomes" id="UP000019678"/>
    </source>
</evidence>
<dbReference type="CDD" id="cd12105">
    <property type="entry name" value="HmuY"/>
    <property type="match status" value="1"/>
</dbReference>
<dbReference type="AlphaFoldDB" id="A0A017SZF1"/>
<evidence type="ECO:0000313" key="1">
    <source>
        <dbReference type="EMBL" id="EYF01676.1"/>
    </source>
</evidence>
<comment type="caution">
    <text evidence="1">The sequence shown here is derived from an EMBL/GenBank/DDBJ whole genome shotgun (WGS) entry which is preliminary data.</text>
</comment>
<dbReference type="STRING" id="1192034.CAP_7881"/>